<evidence type="ECO:0000313" key="2">
    <source>
        <dbReference type="Proteomes" id="UP000077519"/>
    </source>
</evidence>
<evidence type="ECO:0008006" key="3">
    <source>
        <dbReference type="Google" id="ProtNLM"/>
    </source>
</evidence>
<evidence type="ECO:0000313" key="1">
    <source>
        <dbReference type="EMBL" id="OAK52018.1"/>
    </source>
</evidence>
<dbReference type="RefSeq" id="WP_068430067.1">
    <property type="nucleotide sequence ID" value="NZ_LVHI01000032.1"/>
</dbReference>
<gene>
    <name evidence="1" type="ORF">A3K89_09345</name>
</gene>
<accession>A0A177YA93</accession>
<keyword evidence="2" id="KW-1185">Reference proteome</keyword>
<dbReference type="Proteomes" id="UP000077519">
    <property type="component" value="Unassembled WGS sequence"/>
</dbReference>
<sequence length="326" mass="35699">MKRGEWADDNFAALRAKSKNGVIRTSVLRGMGVGAKTIIDRTSGGPWQRMLPGLVLLHNGSPSVLQRQTAAVMYGGPDCLLTGRTGLGLHGYSSGFQANDVGLLIPHEQHRKDAEFVVVERTWRIPEVATKSGLPVAPIDRCLLDAVRRMRDPARITALIAEVVQRGDADIEALLVELKAGNGRGSALPRRVLRELASGAHSVAEVEARALCERSGLPPMKANWVLLTASGEFIAIVDLLEDNVYLAFEVESFLHHSAPAEFAKTLERRAHIQGHGAIVLAHTPKTIRTQPDRVIADLERAYEQAKQRPRPNLRAIPLAEWRQKAS</sequence>
<dbReference type="AlphaFoldDB" id="A0A177YA93"/>
<proteinExistence type="predicted"/>
<organism evidence="1 2">
    <name type="scientific">Rhodococcoides kyotonense</name>
    <dbReference type="NCBI Taxonomy" id="398843"/>
    <lineage>
        <taxon>Bacteria</taxon>
        <taxon>Bacillati</taxon>
        <taxon>Actinomycetota</taxon>
        <taxon>Actinomycetes</taxon>
        <taxon>Mycobacteriales</taxon>
        <taxon>Nocardiaceae</taxon>
        <taxon>Rhodococcoides</taxon>
    </lineage>
</organism>
<dbReference type="EMBL" id="LVHI01000032">
    <property type="protein sequence ID" value="OAK52018.1"/>
    <property type="molecule type" value="Genomic_DNA"/>
</dbReference>
<protein>
    <recommendedName>
        <fullName evidence="3">Transcriptional regulator, AbiEi antitoxin, Type IV TA system</fullName>
    </recommendedName>
</protein>
<reference evidence="1 2" key="1">
    <citation type="submission" date="2016-03" db="EMBL/GenBank/DDBJ databases">
        <title>Genome sequence of Rhodococcus kyotonensis KB10.</title>
        <authorList>
            <person name="Jeong H."/>
            <person name="Hong C.E."/>
            <person name="Jo S.H."/>
            <person name="Park J.M."/>
        </authorList>
    </citation>
    <scope>NUCLEOTIDE SEQUENCE [LARGE SCALE GENOMIC DNA]</scope>
    <source>
        <strain evidence="1 2">KB10</strain>
    </source>
</reference>
<comment type="caution">
    <text evidence="1">The sequence shown here is derived from an EMBL/GenBank/DDBJ whole genome shotgun (WGS) entry which is preliminary data.</text>
</comment>
<name>A0A177YA93_9NOCA</name>